<comment type="caution">
    <text evidence="1">The sequence shown here is derived from an EMBL/GenBank/DDBJ whole genome shotgun (WGS) entry which is preliminary data.</text>
</comment>
<reference evidence="2" key="1">
    <citation type="journal article" date="2015" name="Nat. Genet.">
        <title>The genome and transcriptome of the zoonotic hookworm Ancylostoma ceylanicum identify infection-specific gene families.</title>
        <authorList>
            <person name="Schwarz E.M."/>
            <person name="Hu Y."/>
            <person name="Antoshechkin I."/>
            <person name="Miller M.M."/>
            <person name="Sternberg P.W."/>
            <person name="Aroian R.V."/>
        </authorList>
    </citation>
    <scope>NUCLEOTIDE SEQUENCE</scope>
    <source>
        <strain evidence="2">HY135</strain>
    </source>
</reference>
<evidence type="ECO:0000313" key="1">
    <source>
        <dbReference type="EMBL" id="EYC26509.1"/>
    </source>
</evidence>
<dbReference type="OrthoDB" id="5871936at2759"/>
<protein>
    <submittedName>
        <fullName evidence="1">Uncharacterized protein</fullName>
    </submittedName>
</protein>
<proteinExistence type="predicted"/>
<name>A0A016VFV9_9BILA</name>
<accession>A0A016VFV9</accession>
<organism evidence="1 2">
    <name type="scientific">Ancylostoma ceylanicum</name>
    <dbReference type="NCBI Taxonomy" id="53326"/>
    <lineage>
        <taxon>Eukaryota</taxon>
        <taxon>Metazoa</taxon>
        <taxon>Ecdysozoa</taxon>
        <taxon>Nematoda</taxon>
        <taxon>Chromadorea</taxon>
        <taxon>Rhabditida</taxon>
        <taxon>Rhabditina</taxon>
        <taxon>Rhabditomorpha</taxon>
        <taxon>Strongyloidea</taxon>
        <taxon>Ancylostomatidae</taxon>
        <taxon>Ancylostomatinae</taxon>
        <taxon>Ancylostoma</taxon>
    </lineage>
</organism>
<gene>
    <name evidence="1" type="primary">Acey_s0010.g1192</name>
    <name evidence="1" type="ORF">Y032_0010g1192</name>
</gene>
<dbReference type="Proteomes" id="UP000024635">
    <property type="component" value="Unassembled WGS sequence"/>
</dbReference>
<sequence>MSFPLLFCTQSRTKDVVPTSTLPADAQCGDVTRVRCDGRSDKAKVLHVGANELCDWKATSVTSDGNLVEDEFDIISPLEDDDDDETREHLLLKSSSQERLKSRIWLGLRSGMGKR</sequence>
<dbReference type="EMBL" id="JARK01001346">
    <property type="protein sequence ID" value="EYC26509.1"/>
    <property type="molecule type" value="Genomic_DNA"/>
</dbReference>
<keyword evidence="2" id="KW-1185">Reference proteome</keyword>
<evidence type="ECO:0000313" key="2">
    <source>
        <dbReference type="Proteomes" id="UP000024635"/>
    </source>
</evidence>
<dbReference type="AlphaFoldDB" id="A0A016VFV9"/>